<dbReference type="SUPFAM" id="SSF50494">
    <property type="entry name" value="Trypsin-like serine proteases"/>
    <property type="match status" value="1"/>
</dbReference>
<organism evidence="7 8">
    <name type="scientific">Sphaerobacter thermophilus (strain ATCC 49802 / DSM 20745 / KCCM 41009 / NCIMB 13125 / S 6022)</name>
    <dbReference type="NCBI Taxonomy" id="479434"/>
    <lineage>
        <taxon>Bacteria</taxon>
        <taxon>Pseudomonadati</taxon>
        <taxon>Thermomicrobiota</taxon>
        <taxon>Thermomicrobia</taxon>
        <taxon>Sphaerobacterales</taxon>
        <taxon>Sphaerobacterineae</taxon>
        <taxon>Sphaerobacteraceae</taxon>
        <taxon>Sphaerobacter</taxon>
    </lineage>
</organism>
<dbReference type="Pfam" id="PF13365">
    <property type="entry name" value="Trypsin_2"/>
    <property type="match status" value="1"/>
</dbReference>
<evidence type="ECO:0000256" key="3">
    <source>
        <dbReference type="ARBA" id="ARBA00022729"/>
    </source>
</evidence>
<dbReference type="Proteomes" id="UP000002027">
    <property type="component" value="Chromosome 2"/>
</dbReference>
<evidence type="ECO:0000256" key="4">
    <source>
        <dbReference type="ARBA" id="ARBA00022801"/>
    </source>
</evidence>
<dbReference type="PANTHER" id="PTHR15462:SF8">
    <property type="entry name" value="SERINE PROTEASE"/>
    <property type="match status" value="1"/>
</dbReference>
<dbReference type="PRINTS" id="PR00839">
    <property type="entry name" value="V8PROTEASE"/>
</dbReference>
<dbReference type="InParanoid" id="D1CAC4"/>
<dbReference type="Gene3D" id="2.60.40.10">
    <property type="entry name" value="Immunoglobulins"/>
    <property type="match status" value="1"/>
</dbReference>
<evidence type="ECO:0000313" key="8">
    <source>
        <dbReference type="Proteomes" id="UP000002027"/>
    </source>
</evidence>
<gene>
    <name evidence="7" type="ordered locus">Sthe_3367</name>
</gene>
<dbReference type="EC" id="3.4.21.-" evidence="6"/>
<sequence>MMERRRRARGALALLLAMVMVLTATGAGVGASPPVAAEEAVGEVHTYDLSREEELLAWQPEPPADYQKVFPPDERTHITNTTQKPYSAVALVALFNDKGEFYAFCSGTFIAADVVLTAAHCLYDSQDGWVANVLILPGYNAGQEPFGRALASAAWVPRGWIQSGGNSRYNDYGLVKLPNDSLGKKTGWFTIGVLSTESLKDPNFQPRMAGYPGDKPFGTMWLGAKDAFTGVVRDLLYYDIDTFGGQSGSAVWRASDGVIVGVHVHATSLWNEASRITDDFLYLLRLGCRQMGCSFDAIVEKEPVDTPPDEDTPDNEAPVAGVRPVFNELTPPPFSVVAPGTVRVGARASSDSAVTSLQLTVNGQTFTAQGEQVQADVSLASGVYTVQATAVDADGDAFRAMWDIVVAADPREGQWFTANGTPKAEQINATMRSLVEAFRWHLYGQSWDGAPHPDLPSHAAFAGTANPPGPWVQGTQFDRAATEATLRSLVEAFRWHFWGISWDGGPHCDLPTHVNCQAPQGQQGVSPWFDANGAPIPSAIEATLRSLVEAFRWHFWEFSWDGGHHPDLPTHGA</sequence>
<evidence type="ECO:0000256" key="1">
    <source>
        <dbReference type="ARBA" id="ARBA00008764"/>
    </source>
</evidence>
<keyword evidence="2 6" id="KW-0645">Protease</keyword>
<evidence type="ECO:0000313" key="7">
    <source>
        <dbReference type="EMBL" id="ACZ40767.1"/>
    </source>
</evidence>
<protein>
    <recommendedName>
        <fullName evidence="6">Serine protease</fullName>
        <ecNumber evidence="6">3.4.21.-</ecNumber>
    </recommendedName>
</protein>
<evidence type="ECO:0000256" key="2">
    <source>
        <dbReference type="ARBA" id="ARBA00022670"/>
    </source>
</evidence>
<comment type="similarity">
    <text evidence="1 6">Belongs to the peptidase S1B family.</text>
</comment>
<feature type="signal peptide" evidence="6">
    <location>
        <begin position="1"/>
        <end position="26"/>
    </location>
</feature>
<dbReference type="InterPro" id="IPR043504">
    <property type="entry name" value="Peptidase_S1_PA_chymotrypsin"/>
</dbReference>
<dbReference type="AlphaFoldDB" id="D1CAC4"/>
<name>D1CAC4_SPHTD</name>
<dbReference type="HOGENOM" id="CLU_475588_0_0_0"/>
<dbReference type="InterPro" id="IPR013783">
    <property type="entry name" value="Ig-like_fold"/>
</dbReference>
<dbReference type="Gene3D" id="2.40.10.10">
    <property type="entry name" value="Trypsin-like serine proteases"/>
    <property type="match status" value="2"/>
</dbReference>
<keyword evidence="8" id="KW-1185">Reference proteome</keyword>
<dbReference type="GO" id="GO:0006508">
    <property type="term" value="P:proteolysis"/>
    <property type="evidence" value="ECO:0007669"/>
    <property type="project" value="UniProtKB-KW"/>
</dbReference>
<dbReference type="InterPro" id="IPR009003">
    <property type="entry name" value="Peptidase_S1_PA"/>
</dbReference>
<dbReference type="EMBL" id="CP001824">
    <property type="protein sequence ID" value="ACZ40767.1"/>
    <property type="molecule type" value="Genomic_DNA"/>
</dbReference>
<evidence type="ECO:0000256" key="5">
    <source>
        <dbReference type="ARBA" id="ARBA00022825"/>
    </source>
</evidence>
<reference evidence="8" key="1">
    <citation type="submission" date="2009-11" db="EMBL/GenBank/DDBJ databases">
        <title>The complete chromosome 2 of Sphaerobacter thermophilus DSM 20745.</title>
        <authorList>
            <person name="Lucas S."/>
            <person name="Copeland A."/>
            <person name="Lapidus A."/>
            <person name="Glavina del Rio T."/>
            <person name="Dalin E."/>
            <person name="Tice H."/>
            <person name="Bruce D."/>
            <person name="Goodwin L."/>
            <person name="Pitluck S."/>
            <person name="Kyrpides N."/>
            <person name="Mavromatis K."/>
            <person name="Ivanova N."/>
            <person name="Mikhailova N."/>
            <person name="LaButti K.M."/>
            <person name="Clum A."/>
            <person name="Sun H.I."/>
            <person name="Brettin T."/>
            <person name="Detter J.C."/>
            <person name="Han C."/>
            <person name="Larimer F."/>
            <person name="Land M."/>
            <person name="Hauser L."/>
            <person name="Markowitz V."/>
            <person name="Cheng J.F."/>
            <person name="Hugenholtz P."/>
            <person name="Woyke T."/>
            <person name="Wu D."/>
            <person name="Steenblock K."/>
            <person name="Schneider S."/>
            <person name="Pukall R."/>
            <person name="Goeker M."/>
            <person name="Klenk H.P."/>
            <person name="Eisen J.A."/>
        </authorList>
    </citation>
    <scope>NUCLEOTIDE SEQUENCE [LARGE SCALE GENOMIC DNA]</scope>
    <source>
        <strain evidence="8">ATCC 49802 / DSM 20745 / S 6022</strain>
    </source>
</reference>
<dbReference type="STRING" id="479434.Sthe_3367"/>
<keyword evidence="3 6" id="KW-0732">Signal</keyword>
<dbReference type="InterPro" id="IPR050966">
    <property type="entry name" value="Glutamyl_endopeptidase"/>
</dbReference>
<evidence type="ECO:0000256" key="6">
    <source>
        <dbReference type="RuleBase" id="RU004296"/>
    </source>
</evidence>
<dbReference type="eggNOG" id="COG3591">
    <property type="taxonomic scope" value="Bacteria"/>
</dbReference>
<keyword evidence="4 6" id="KW-0378">Hydrolase</keyword>
<dbReference type="KEGG" id="sti:Sthe_3367"/>
<proteinExistence type="inferred from homology"/>
<dbReference type="GO" id="GO:0008236">
    <property type="term" value="F:serine-type peptidase activity"/>
    <property type="evidence" value="ECO:0007669"/>
    <property type="project" value="UniProtKB-KW"/>
</dbReference>
<dbReference type="InterPro" id="IPR008256">
    <property type="entry name" value="Peptidase_S1B"/>
</dbReference>
<keyword evidence="5 6" id="KW-0720">Serine protease</keyword>
<dbReference type="PANTHER" id="PTHR15462">
    <property type="entry name" value="SERINE PROTEASE"/>
    <property type="match status" value="1"/>
</dbReference>
<accession>D1CAC4</accession>
<reference evidence="7 8" key="2">
    <citation type="journal article" date="2010" name="Stand. Genomic Sci.">
        <title>Complete genome sequence of Desulfohalobium retbaense type strain (HR(100)).</title>
        <authorList>
            <person name="Spring S."/>
            <person name="Nolan M."/>
            <person name="Lapidus A."/>
            <person name="Glavina Del Rio T."/>
            <person name="Copeland A."/>
            <person name="Tice H."/>
            <person name="Cheng J.F."/>
            <person name="Lucas S."/>
            <person name="Land M."/>
            <person name="Chen F."/>
            <person name="Bruce D."/>
            <person name="Goodwin L."/>
            <person name="Pitluck S."/>
            <person name="Ivanova N."/>
            <person name="Mavromatis K."/>
            <person name="Mikhailova N."/>
            <person name="Pati A."/>
            <person name="Chen A."/>
            <person name="Palaniappan K."/>
            <person name="Hauser L."/>
            <person name="Chang Y.J."/>
            <person name="Jeffries C.D."/>
            <person name="Munk C."/>
            <person name="Kiss H."/>
            <person name="Chain P."/>
            <person name="Han C."/>
            <person name="Brettin T."/>
            <person name="Detter J.C."/>
            <person name="Schuler E."/>
            <person name="Goker M."/>
            <person name="Rohde M."/>
            <person name="Bristow J."/>
            <person name="Eisen J.A."/>
            <person name="Markowitz V."/>
            <person name="Hugenholtz P."/>
            <person name="Kyrpides N.C."/>
            <person name="Klenk H.P."/>
        </authorList>
    </citation>
    <scope>NUCLEOTIDE SEQUENCE [LARGE SCALE GENOMIC DNA]</scope>
    <source>
        <strain evidence="8">ATCC 49802 / DSM 20745 / S 6022</strain>
    </source>
</reference>
<feature type="chain" id="PRO_5006991149" description="Serine protease" evidence="6">
    <location>
        <begin position="27"/>
        <end position="573"/>
    </location>
</feature>